<dbReference type="Proteomes" id="UP001056120">
    <property type="component" value="Linkage Group LG20"/>
</dbReference>
<reference evidence="1 2" key="2">
    <citation type="journal article" date="2022" name="Mol. Ecol. Resour.">
        <title>The genomes of chicory, endive, great burdock and yacon provide insights into Asteraceae paleo-polyploidization history and plant inulin production.</title>
        <authorList>
            <person name="Fan W."/>
            <person name="Wang S."/>
            <person name="Wang H."/>
            <person name="Wang A."/>
            <person name="Jiang F."/>
            <person name="Liu H."/>
            <person name="Zhao H."/>
            <person name="Xu D."/>
            <person name="Zhang Y."/>
        </authorList>
    </citation>
    <scope>NUCLEOTIDE SEQUENCE [LARGE SCALE GENOMIC DNA]</scope>
    <source>
        <strain evidence="2">cv. Yunnan</strain>
        <tissue evidence="1">Leaves</tissue>
    </source>
</reference>
<accession>A0ACB9D7U0</accession>
<gene>
    <name evidence="1" type="ORF">L1987_60293</name>
</gene>
<sequence length="67" mass="7965">MRICMSDYDISFVKLLLFALKWIDIICLYFVNCKNKMCLAKSTRPNFYFEVEVTSRNFLCHLDDDVA</sequence>
<organism evidence="1 2">
    <name type="scientific">Smallanthus sonchifolius</name>
    <dbReference type="NCBI Taxonomy" id="185202"/>
    <lineage>
        <taxon>Eukaryota</taxon>
        <taxon>Viridiplantae</taxon>
        <taxon>Streptophyta</taxon>
        <taxon>Embryophyta</taxon>
        <taxon>Tracheophyta</taxon>
        <taxon>Spermatophyta</taxon>
        <taxon>Magnoliopsida</taxon>
        <taxon>eudicotyledons</taxon>
        <taxon>Gunneridae</taxon>
        <taxon>Pentapetalae</taxon>
        <taxon>asterids</taxon>
        <taxon>campanulids</taxon>
        <taxon>Asterales</taxon>
        <taxon>Asteraceae</taxon>
        <taxon>Asteroideae</taxon>
        <taxon>Heliantheae alliance</taxon>
        <taxon>Millerieae</taxon>
        <taxon>Smallanthus</taxon>
    </lineage>
</organism>
<evidence type="ECO:0000313" key="2">
    <source>
        <dbReference type="Proteomes" id="UP001056120"/>
    </source>
</evidence>
<dbReference type="EMBL" id="CM042037">
    <property type="protein sequence ID" value="KAI3742605.1"/>
    <property type="molecule type" value="Genomic_DNA"/>
</dbReference>
<proteinExistence type="predicted"/>
<reference evidence="2" key="1">
    <citation type="journal article" date="2022" name="Mol. Ecol. Resour.">
        <title>The genomes of chicory, endive, great burdock and yacon provide insights into Asteraceae palaeo-polyploidization history and plant inulin production.</title>
        <authorList>
            <person name="Fan W."/>
            <person name="Wang S."/>
            <person name="Wang H."/>
            <person name="Wang A."/>
            <person name="Jiang F."/>
            <person name="Liu H."/>
            <person name="Zhao H."/>
            <person name="Xu D."/>
            <person name="Zhang Y."/>
        </authorList>
    </citation>
    <scope>NUCLEOTIDE SEQUENCE [LARGE SCALE GENOMIC DNA]</scope>
    <source>
        <strain evidence="2">cv. Yunnan</strain>
    </source>
</reference>
<keyword evidence="2" id="KW-1185">Reference proteome</keyword>
<comment type="caution">
    <text evidence="1">The sequence shown here is derived from an EMBL/GenBank/DDBJ whole genome shotgun (WGS) entry which is preliminary data.</text>
</comment>
<name>A0ACB9D7U0_9ASTR</name>
<protein>
    <submittedName>
        <fullName evidence="1">Uncharacterized protein</fullName>
    </submittedName>
</protein>
<evidence type="ECO:0000313" key="1">
    <source>
        <dbReference type="EMBL" id="KAI3742605.1"/>
    </source>
</evidence>